<name>A0A5N5QWE8_9AGAM</name>
<dbReference type="Proteomes" id="UP000383932">
    <property type="component" value="Unassembled WGS sequence"/>
</dbReference>
<comment type="subcellular location">
    <subcellularLocation>
        <location evidence="1">Nucleus</location>
    </subcellularLocation>
</comment>
<gene>
    <name evidence="5" type="ORF">CTheo_695</name>
</gene>
<dbReference type="PANTHER" id="PTHR10252:SF54">
    <property type="entry name" value="CHROMATIN ACCESSIBILITY COMPLEX PROTEIN 1"/>
    <property type="match status" value="1"/>
</dbReference>
<dbReference type="InterPro" id="IPR050568">
    <property type="entry name" value="Transcr_DNA_Rep_Reg"/>
</dbReference>
<dbReference type="SUPFAM" id="SSF47113">
    <property type="entry name" value="Histone-fold"/>
    <property type="match status" value="1"/>
</dbReference>
<feature type="region of interest" description="Disordered" evidence="3">
    <location>
        <begin position="128"/>
        <end position="202"/>
    </location>
</feature>
<evidence type="ECO:0000313" key="5">
    <source>
        <dbReference type="EMBL" id="KAB5595931.1"/>
    </source>
</evidence>
<dbReference type="InterPro" id="IPR009072">
    <property type="entry name" value="Histone-fold"/>
</dbReference>
<feature type="compositionally biased region" description="Polar residues" evidence="3">
    <location>
        <begin position="141"/>
        <end position="162"/>
    </location>
</feature>
<dbReference type="EMBL" id="SSOP01000005">
    <property type="protein sequence ID" value="KAB5595931.1"/>
    <property type="molecule type" value="Genomic_DNA"/>
</dbReference>
<accession>A0A5N5QWE8</accession>
<dbReference type="GO" id="GO:0008623">
    <property type="term" value="C:CHRAC"/>
    <property type="evidence" value="ECO:0007669"/>
    <property type="project" value="TreeGrafter"/>
</dbReference>
<evidence type="ECO:0000256" key="1">
    <source>
        <dbReference type="ARBA" id="ARBA00004123"/>
    </source>
</evidence>
<dbReference type="OrthoDB" id="636685at2759"/>
<keyword evidence="2" id="KW-0539">Nucleus</keyword>
<organism evidence="5 6">
    <name type="scientific">Ceratobasidium theobromae</name>
    <dbReference type="NCBI Taxonomy" id="1582974"/>
    <lineage>
        <taxon>Eukaryota</taxon>
        <taxon>Fungi</taxon>
        <taxon>Dikarya</taxon>
        <taxon>Basidiomycota</taxon>
        <taxon>Agaricomycotina</taxon>
        <taxon>Agaricomycetes</taxon>
        <taxon>Cantharellales</taxon>
        <taxon>Ceratobasidiaceae</taxon>
        <taxon>Ceratobasidium</taxon>
    </lineage>
</organism>
<dbReference type="Pfam" id="PF00808">
    <property type="entry name" value="CBFD_NFYB_HMF"/>
    <property type="match status" value="1"/>
</dbReference>
<evidence type="ECO:0000259" key="4">
    <source>
        <dbReference type="Pfam" id="PF00808"/>
    </source>
</evidence>
<dbReference type="Gene3D" id="1.10.20.10">
    <property type="entry name" value="Histone, subunit A"/>
    <property type="match status" value="1"/>
</dbReference>
<comment type="caution">
    <text evidence="5">The sequence shown here is derived from an EMBL/GenBank/DDBJ whole genome shotgun (WGS) entry which is preliminary data.</text>
</comment>
<evidence type="ECO:0000256" key="2">
    <source>
        <dbReference type="ARBA" id="ARBA00023242"/>
    </source>
</evidence>
<dbReference type="GO" id="GO:0046982">
    <property type="term" value="F:protein heterodimerization activity"/>
    <property type="evidence" value="ECO:0007669"/>
    <property type="project" value="InterPro"/>
</dbReference>
<evidence type="ECO:0000313" key="6">
    <source>
        <dbReference type="Proteomes" id="UP000383932"/>
    </source>
</evidence>
<feature type="compositionally biased region" description="Polar residues" evidence="3">
    <location>
        <begin position="174"/>
        <end position="184"/>
    </location>
</feature>
<reference evidence="5 6" key="1">
    <citation type="journal article" date="2019" name="Fungal Biol. Biotechnol.">
        <title>Draft genome sequence of fastidious pathogen Ceratobasidium theobromae, which causes vascular-streak dieback in Theobroma cacao.</title>
        <authorList>
            <person name="Ali S.S."/>
            <person name="Asman A."/>
            <person name="Shao J."/>
            <person name="Firmansyah A.P."/>
            <person name="Susilo A.W."/>
            <person name="Rosmana A."/>
            <person name="McMahon P."/>
            <person name="Junaid M."/>
            <person name="Guest D."/>
            <person name="Kheng T.Y."/>
            <person name="Meinhardt L.W."/>
            <person name="Bailey B.A."/>
        </authorList>
    </citation>
    <scope>NUCLEOTIDE SEQUENCE [LARGE SCALE GENOMIC DNA]</scope>
    <source>
        <strain evidence="5 6">CT2</strain>
    </source>
</reference>
<feature type="domain" description="Transcription factor CBF/NF-Y/archaeal histone" evidence="4">
    <location>
        <begin position="42"/>
        <end position="104"/>
    </location>
</feature>
<dbReference type="InterPro" id="IPR003958">
    <property type="entry name" value="CBFA_NFYB_domain"/>
</dbReference>
<dbReference type="PANTHER" id="PTHR10252">
    <property type="entry name" value="HISTONE-LIKE TRANSCRIPTION FACTOR CCAAT-RELATED"/>
    <property type="match status" value="1"/>
</dbReference>
<keyword evidence="6" id="KW-1185">Reference proteome</keyword>
<evidence type="ECO:0000256" key="3">
    <source>
        <dbReference type="SAM" id="MobiDB-lite"/>
    </source>
</evidence>
<feature type="region of interest" description="Disordered" evidence="3">
    <location>
        <begin position="1"/>
        <end position="38"/>
    </location>
</feature>
<dbReference type="CDD" id="cd23645">
    <property type="entry name" value="HFD_Dpb3-like"/>
    <property type="match status" value="1"/>
</dbReference>
<dbReference type="GO" id="GO:0006261">
    <property type="term" value="P:DNA-templated DNA replication"/>
    <property type="evidence" value="ECO:0007669"/>
    <property type="project" value="TreeGrafter"/>
</dbReference>
<sequence>MEIENTESVPQQVEEPTNEEPTNEGKLPKPKPAPPELGESILPMARVQKIMKADKDLPNVTKEAVHTISVATEEFIKRLSAAAYTQASRERRTMIQYKDVALAVKRNPEMHFLEEMIPTAIPAPAALAQHKQKLAERSSGVKVTTPSATPANGRKSTGSKTAPLNGKNKGVATVTASAGPSTAASVEGTPDVPDERAEMDLS</sequence>
<feature type="compositionally biased region" description="Basic and acidic residues" evidence="3">
    <location>
        <begin position="193"/>
        <end position="202"/>
    </location>
</feature>
<proteinExistence type="predicted"/>
<dbReference type="AlphaFoldDB" id="A0A5N5QWE8"/>
<protein>
    <recommendedName>
        <fullName evidence="4">Transcription factor CBF/NF-Y/archaeal histone domain-containing protein</fullName>
    </recommendedName>
</protein>